<reference evidence="2" key="1">
    <citation type="submission" date="2023-05" db="EMBL/GenBank/DDBJ databases">
        <title>Genome and transcriptome analyses reveal genes involved in the formation of fine ridges on petal epidermal cells in Hibiscus trionum.</title>
        <authorList>
            <person name="Koshimizu S."/>
            <person name="Masuda S."/>
            <person name="Ishii T."/>
            <person name="Shirasu K."/>
            <person name="Hoshino A."/>
            <person name="Arita M."/>
        </authorList>
    </citation>
    <scope>NUCLEOTIDE SEQUENCE</scope>
    <source>
        <strain evidence="2">Hamamatsu line</strain>
    </source>
</reference>
<feature type="compositionally biased region" description="Basic residues" evidence="1">
    <location>
        <begin position="18"/>
        <end position="32"/>
    </location>
</feature>
<organism evidence="2 3">
    <name type="scientific">Hibiscus trionum</name>
    <name type="common">Flower of an hour</name>
    <dbReference type="NCBI Taxonomy" id="183268"/>
    <lineage>
        <taxon>Eukaryota</taxon>
        <taxon>Viridiplantae</taxon>
        <taxon>Streptophyta</taxon>
        <taxon>Embryophyta</taxon>
        <taxon>Tracheophyta</taxon>
        <taxon>Spermatophyta</taxon>
        <taxon>Magnoliopsida</taxon>
        <taxon>eudicotyledons</taxon>
        <taxon>Gunneridae</taxon>
        <taxon>Pentapetalae</taxon>
        <taxon>rosids</taxon>
        <taxon>malvids</taxon>
        <taxon>Malvales</taxon>
        <taxon>Malvaceae</taxon>
        <taxon>Malvoideae</taxon>
        <taxon>Hibiscus</taxon>
    </lineage>
</organism>
<evidence type="ECO:0000256" key="1">
    <source>
        <dbReference type="SAM" id="MobiDB-lite"/>
    </source>
</evidence>
<gene>
    <name evidence="2" type="ORF">HRI_002195300</name>
</gene>
<protein>
    <submittedName>
        <fullName evidence="2">METABOLIC NETWORK MODULATOR 1</fullName>
    </submittedName>
</protein>
<dbReference type="InterPro" id="IPR045881">
    <property type="entry name" value="MNM1-like"/>
</dbReference>
<dbReference type="AlphaFoldDB" id="A0A9W7HVS2"/>
<dbReference type="PANTHER" id="PTHR34682">
    <property type="entry name" value="AT HOOK MOTIF-CONTAINING PROTEIN"/>
    <property type="match status" value="1"/>
</dbReference>
<keyword evidence="3" id="KW-1185">Reference proteome</keyword>
<evidence type="ECO:0000313" key="2">
    <source>
        <dbReference type="EMBL" id="GMI85260.1"/>
    </source>
</evidence>
<evidence type="ECO:0000313" key="3">
    <source>
        <dbReference type="Proteomes" id="UP001165190"/>
    </source>
</evidence>
<sequence length="405" mass="44192">MNQDNDRENNPDASRGVLLKRKRGRPRKHPKHSLNLGQDAQTLWNQNPKCAENTRIPPGFKALNGNRSHQVNPVGDDVMVGQAVSGVIDSAFDAGYLLTVRVGDSDTTLRGVVFKPGHYVPVSAENDVAPNLQMIRRNEIPFSRERNGAAHQVNGPALAIQVPRARASNIGAVKSKHVQSGATQYVSPLLSRGTVVPVLLQPASLSNGKVASQQLSQPPHLAASKGKQVSGAADTAEEKPVSPMPTVENQIFRTQHQSSNHTVPKGIQSETVPYGQLPTEGLQDKDPESMTGMPFEKLLTEVMKRVKVPPQPPEVQDGNLLVKDFGHEMEDDQPLSIEPLQAVQPALSSSVLKPLENFRTGKMTELLQAVQENMRENQVSRIELPAIGSEETELGDQERHDSNKQ</sequence>
<feature type="region of interest" description="Disordered" evidence="1">
    <location>
        <begin position="210"/>
        <end position="242"/>
    </location>
</feature>
<dbReference type="PANTHER" id="PTHR34682:SF1">
    <property type="entry name" value="PROTEIN METABOLIC NETWORK MODULATOR 1"/>
    <property type="match status" value="1"/>
</dbReference>
<proteinExistence type="predicted"/>
<dbReference type="EMBL" id="BSYR01000020">
    <property type="protein sequence ID" value="GMI85260.1"/>
    <property type="molecule type" value="Genomic_DNA"/>
</dbReference>
<feature type="region of interest" description="Disordered" evidence="1">
    <location>
        <begin position="1"/>
        <end position="36"/>
    </location>
</feature>
<feature type="region of interest" description="Disordered" evidence="1">
    <location>
        <begin position="377"/>
        <end position="405"/>
    </location>
</feature>
<feature type="compositionally biased region" description="Basic and acidic residues" evidence="1">
    <location>
        <begin position="396"/>
        <end position="405"/>
    </location>
</feature>
<accession>A0A9W7HVS2</accession>
<comment type="caution">
    <text evidence="2">The sequence shown here is derived from an EMBL/GenBank/DDBJ whole genome shotgun (WGS) entry which is preliminary data.</text>
</comment>
<feature type="compositionally biased region" description="Basic and acidic residues" evidence="1">
    <location>
        <begin position="1"/>
        <end position="10"/>
    </location>
</feature>
<dbReference type="OrthoDB" id="1910926at2759"/>
<name>A0A9W7HVS2_HIBTR</name>
<dbReference type="Proteomes" id="UP001165190">
    <property type="component" value="Unassembled WGS sequence"/>
</dbReference>